<dbReference type="GO" id="GO:0003677">
    <property type="term" value="F:DNA binding"/>
    <property type="evidence" value="ECO:0007669"/>
    <property type="project" value="UniProtKB-KW"/>
</dbReference>
<dbReference type="GO" id="GO:0006310">
    <property type="term" value="P:DNA recombination"/>
    <property type="evidence" value="ECO:0007669"/>
    <property type="project" value="UniProtKB-KW"/>
</dbReference>
<dbReference type="GO" id="GO:0015074">
    <property type="term" value="P:DNA integration"/>
    <property type="evidence" value="ECO:0007669"/>
    <property type="project" value="UniProtKB-KW"/>
</dbReference>
<dbReference type="InterPro" id="IPR013762">
    <property type="entry name" value="Integrase-like_cat_sf"/>
</dbReference>
<proteinExistence type="inferred from homology"/>
<sequence>MSIYLRNNIWWTKFVAPDGKRIQRSTGTEQRQQALEFEAKLKSDLWRVHNLGEKPRLLWKEAVVRFMREKQNKDSTNEVSIFKYLDRYFGHLYVDEIRRMHVDEIIQTRLKEGVSNATINRLLQKLRAVLNKAHKEWEVKCDPPYIKLLKEPKKRVRWLAEPEALRLINALPEYIADMATLALETGLRESNVTLLKWEQIDFSQRIIYIEGDDILKSEQAFVVPLSDTAVEVIKRQVGKHPTRVFTFRGDPIRRANTKAFKNTCAELGIEDFRWHDLRHTWATWHVQRGTPLEVLQELGGWTDYKMVKRYAHFTHQHLKQYVNRAPSGLATISATSAFARQ</sequence>
<feature type="domain" description="Tyr recombinase" evidence="5">
    <location>
        <begin position="154"/>
        <end position="323"/>
    </location>
</feature>
<dbReference type="PANTHER" id="PTHR30349:SF64">
    <property type="entry name" value="PROPHAGE INTEGRASE INTD-RELATED"/>
    <property type="match status" value="1"/>
</dbReference>
<dbReference type="eggNOG" id="COG0582">
    <property type="taxonomic scope" value="Bacteria"/>
</dbReference>
<dbReference type="KEGG" id="tcx:Tcr_0832"/>
<keyword evidence="4" id="KW-0233">DNA recombination</keyword>
<dbReference type="InterPro" id="IPR011010">
    <property type="entry name" value="DNA_brk_join_enz"/>
</dbReference>
<keyword evidence="3" id="KW-0238">DNA-binding</keyword>
<dbReference type="Gene3D" id="1.10.443.10">
    <property type="entry name" value="Intergrase catalytic core"/>
    <property type="match status" value="1"/>
</dbReference>
<dbReference type="Pfam" id="PF00589">
    <property type="entry name" value="Phage_integrase"/>
    <property type="match status" value="1"/>
</dbReference>
<evidence type="ECO:0000256" key="1">
    <source>
        <dbReference type="ARBA" id="ARBA00008857"/>
    </source>
</evidence>
<keyword evidence="2" id="KW-0229">DNA integration</keyword>
<evidence type="ECO:0000256" key="3">
    <source>
        <dbReference type="ARBA" id="ARBA00023125"/>
    </source>
</evidence>
<evidence type="ECO:0000259" key="5">
    <source>
        <dbReference type="PROSITE" id="PS51898"/>
    </source>
</evidence>
<dbReference type="InterPro" id="IPR002104">
    <property type="entry name" value="Integrase_catalytic"/>
</dbReference>
<dbReference type="OrthoDB" id="9795573at2"/>
<comment type="similarity">
    <text evidence="1">Belongs to the 'phage' integrase family.</text>
</comment>
<evidence type="ECO:0000256" key="2">
    <source>
        <dbReference type="ARBA" id="ARBA00022908"/>
    </source>
</evidence>
<dbReference type="InterPro" id="IPR010998">
    <property type="entry name" value="Integrase_recombinase_N"/>
</dbReference>
<protein>
    <submittedName>
        <fullName evidence="6">Tyrosine recombinase family protein</fullName>
    </submittedName>
</protein>
<dbReference type="CDD" id="cd00796">
    <property type="entry name" value="INT_Rci_Hp1_C"/>
    <property type="match status" value="1"/>
</dbReference>
<accession>Q31HE5</accession>
<organism evidence="6">
    <name type="scientific">Hydrogenovibrio crunogenus (strain DSM 25203 / XCL-2)</name>
    <name type="common">Thiomicrospira crunogena</name>
    <dbReference type="NCBI Taxonomy" id="317025"/>
    <lineage>
        <taxon>Bacteria</taxon>
        <taxon>Pseudomonadati</taxon>
        <taxon>Pseudomonadota</taxon>
        <taxon>Gammaproteobacteria</taxon>
        <taxon>Thiotrichales</taxon>
        <taxon>Piscirickettsiaceae</taxon>
        <taxon>Hydrogenovibrio</taxon>
    </lineage>
</organism>
<gene>
    <name evidence="6" type="ordered locus">Tcr_0832</name>
</gene>
<dbReference type="PROSITE" id="PS51898">
    <property type="entry name" value="TYR_RECOMBINASE"/>
    <property type="match status" value="1"/>
</dbReference>
<evidence type="ECO:0000256" key="4">
    <source>
        <dbReference type="ARBA" id="ARBA00023172"/>
    </source>
</evidence>
<evidence type="ECO:0000313" key="6">
    <source>
        <dbReference type="EMBL" id="ABB41428.1"/>
    </source>
</evidence>
<dbReference type="STRING" id="317025.Tcr_0832"/>
<dbReference type="EMBL" id="CP000109">
    <property type="protein sequence ID" value="ABB41428.1"/>
    <property type="molecule type" value="Genomic_DNA"/>
</dbReference>
<name>Q31HE5_HYDCU</name>
<dbReference type="AlphaFoldDB" id="Q31HE5"/>
<reference evidence="6" key="1">
    <citation type="submission" date="2006-07" db="EMBL/GenBank/DDBJ databases">
        <title>Complete sequence of Thiomicrospira crunogena XCL-2.</title>
        <authorList>
            <consortium name="US DOE Joint Genome Institute"/>
            <person name="Copeland A."/>
            <person name="Lucas S."/>
            <person name="Lapidus A."/>
            <person name="Barry K."/>
            <person name="Detter J.C."/>
            <person name="Glavina del Rio T."/>
            <person name="Hammon N."/>
            <person name="Israni S."/>
            <person name="Dalin E."/>
            <person name="Tice H."/>
            <person name="Pitluck S."/>
            <person name="Chain P."/>
            <person name="Malfatti S."/>
            <person name="Shin M."/>
            <person name="Vergez L."/>
            <person name="Schmutz J."/>
            <person name="Larimer F."/>
            <person name="Land M."/>
            <person name="Hauser L."/>
            <person name="Kyrpides N."/>
            <person name="Lykidis A."/>
            <person name="Scott K.M."/>
            <person name="Sievert S."/>
            <person name="Kerfeld C."/>
            <person name="Freyermuth S."/>
            <person name="Dobrinski K."/>
            <person name="Boller A."/>
            <person name="Fitzpatrick K."/>
            <person name="Thoma P."/>
            <person name="Moore J."/>
            <person name="Richardson P."/>
        </authorList>
    </citation>
    <scope>NUCLEOTIDE SEQUENCE</scope>
    <source>
        <strain evidence="6">XCL-2</strain>
    </source>
</reference>
<dbReference type="Gene3D" id="1.10.150.130">
    <property type="match status" value="1"/>
</dbReference>
<dbReference type="PANTHER" id="PTHR30349">
    <property type="entry name" value="PHAGE INTEGRASE-RELATED"/>
    <property type="match status" value="1"/>
</dbReference>
<dbReference type="InterPro" id="IPR050090">
    <property type="entry name" value="Tyrosine_recombinase_XerCD"/>
</dbReference>
<dbReference type="HOGENOM" id="CLU_027562_17_7_6"/>
<dbReference type="SUPFAM" id="SSF56349">
    <property type="entry name" value="DNA breaking-rejoining enzymes"/>
    <property type="match status" value="1"/>
</dbReference>